<reference evidence="2" key="1">
    <citation type="journal article" date="2011" name="Genome Biol.">
        <title>The draft genome of the carcinogenic human liver fluke Clonorchis sinensis.</title>
        <authorList>
            <person name="Wang X."/>
            <person name="Chen W."/>
            <person name="Huang Y."/>
            <person name="Sun J."/>
            <person name="Men J."/>
            <person name="Liu H."/>
            <person name="Luo F."/>
            <person name="Guo L."/>
            <person name="Lv X."/>
            <person name="Deng C."/>
            <person name="Zhou C."/>
            <person name="Fan Y."/>
            <person name="Li X."/>
            <person name="Huang L."/>
            <person name="Hu Y."/>
            <person name="Liang C."/>
            <person name="Hu X."/>
            <person name="Xu J."/>
            <person name="Yu X."/>
        </authorList>
    </citation>
    <scope>NUCLEOTIDE SEQUENCE [LARGE SCALE GENOMIC DNA]</scope>
    <source>
        <strain evidence="2">Henan</strain>
    </source>
</reference>
<sequence length="510" mass="58391">MSLNVFGLFFIAVLHITIRTVSADYCDRIHSVMTNIHRELRKVSWHLLESGDIESPGVKFISAEFFFKLVAAWSNSFGQSMPLDSSVGVYQATVRAVLVCGSEKRLVWEDKLKRILPFRYRCPNSVANGGVPVVNTISPTPLVVFDELRQHTCYPKRVVPMVTLGMRHSLHMRFFHVWRRSDSLNTTPYSYQLMTSQMFQSTAKKTTCSGWNLRACLNATVFVLLVYADAAVIECSLLIWDFRSLNHRRATNAVSRYHRRYRSDEKPSALSSFDNLLTEFMVASSSVLSPIVVPGKIIGSFESRCIVRVSERVYDVCMALILTLKAPSSGRITMHQRKWNVSDGPTTNLPAEDCTKCGNLTNWFIVAFCSNRGGKEDTVGTVSCDVGKTFLYNTYCCTTSSGTLDCCKTFRSPLNDGHSKETPKSSLCRWKGFIEALMQERWRINVRRICRFRRLFRNWTSKRFFLMSLQCPLECLCFIFPWILYRFTLRECANVLLCERIYIPDKTVSK</sequence>
<evidence type="ECO:0000313" key="3">
    <source>
        <dbReference type="Proteomes" id="UP000008909"/>
    </source>
</evidence>
<proteinExistence type="predicted"/>
<feature type="chain" id="PRO_5003506186" evidence="1">
    <location>
        <begin position="24"/>
        <end position="510"/>
    </location>
</feature>
<reference key="2">
    <citation type="submission" date="2011-10" db="EMBL/GenBank/DDBJ databases">
        <title>The genome and transcriptome sequence of Clonorchis sinensis provide insights into the carcinogenic liver fluke.</title>
        <authorList>
            <person name="Wang X."/>
            <person name="Huang Y."/>
            <person name="Chen W."/>
            <person name="Liu H."/>
            <person name="Guo L."/>
            <person name="Chen Y."/>
            <person name="Luo F."/>
            <person name="Zhou W."/>
            <person name="Sun J."/>
            <person name="Mao Q."/>
            <person name="Liang P."/>
            <person name="Zhou C."/>
            <person name="Tian Y."/>
            <person name="Men J."/>
            <person name="Lv X."/>
            <person name="Huang L."/>
            <person name="Zhou J."/>
            <person name="Hu Y."/>
            <person name="Li R."/>
            <person name="Zhang F."/>
            <person name="Lei H."/>
            <person name="Li X."/>
            <person name="Hu X."/>
            <person name="Liang C."/>
            <person name="Xu J."/>
            <person name="Wu Z."/>
            <person name="Yu X."/>
        </authorList>
    </citation>
    <scope>NUCLEOTIDE SEQUENCE</scope>
    <source>
        <strain>Henan</strain>
    </source>
</reference>
<keyword evidence="1" id="KW-0732">Signal</keyword>
<evidence type="ECO:0000256" key="1">
    <source>
        <dbReference type="SAM" id="SignalP"/>
    </source>
</evidence>
<feature type="signal peptide" evidence="1">
    <location>
        <begin position="1"/>
        <end position="23"/>
    </location>
</feature>
<gene>
    <name evidence="2" type="ORF">CLF_107223</name>
</gene>
<dbReference type="EMBL" id="DF143230">
    <property type="protein sequence ID" value="GAA52014.1"/>
    <property type="molecule type" value="Genomic_DNA"/>
</dbReference>
<dbReference type="AlphaFoldDB" id="G7YGD1"/>
<accession>G7YGD1</accession>
<organism evidence="2 3">
    <name type="scientific">Clonorchis sinensis</name>
    <name type="common">Chinese liver fluke</name>
    <dbReference type="NCBI Taxonomy" id="79923"/>
    <lineage>
        <taxon>Eukaryota</taxon>
        <taxon>Metazoa</taxon>
        <taxon>Spiralia</taxon>
        <taxon>Lophotrochozoa</taxon>
        <taxon>Platyhelminthes</taxon>
        <taxon>Trematoda</taxon>
        <taxon>Digenea</taxon>
        <taxon>Opisthorchiida</taxon>
        <taxon>Opisthorchiata</taxon>
        <taxon>Opisthorchiidae</taxon>
        <taxon>Clonorchis</taxon>
    </lineage>
</organism>
<protein>
    <submittedName>
        <fullName evidence="2">Uncharacterized protein</fullName>
    </submittedName>
</protein>
<dbReference type="Proteomes" id="UP000008909">
    <property type="component" value="Unassembled WGS sequence"/>
</dbReference>
<evidence type="ECO:0000313" key="2">
    <source>
        <dbReference type="EMBL" id="GAA52014.1"/>
    </source>
</evidence>
<keyword evidence="3" id="KW-1185">Reference proteome</keyword>
<name>G7YGD1_CLOSI</name>